<dbReference type="InterPro" id="IPR036034">
    <property type="entry name" value="PDZ_sf"/>
</dbReference>
<organism evidence="4 5">
    <name type="scientific">Papilio xuthus</name>
    <name type="common">Asian swallowtail butterfly</name>
    <dbReference type="NCBI Taxonomy" id="66420"/>
    <lineage>
        <taxon>Eukaryota</taxon>
        <taxon>Metazoa</taxon>
        <taxon>Ecdysozoa</taxon>
        <taxon>Arthropoda</taxon>
        <taxon>Hexapoda</taxon>
        <taxon>Insecta</taxon>
        <taxon>Pterygota</taxon>
        <taxon>Neoptera</taxon>
        <taxon>Endopterygota</taxon>
        <taxon>Lepidoptera</taxon>
        <taxon>Glossata</taxon>
        <taxon>Ditrysia</taxon>
        <taxon>Papilionoidea</taxon>
        <taxon>Papilionidae</taxon>
        <taxon>Papilioninae</taxon>
        <taxon>Papilio</taxon>
    </lineage>
</organism>
<feature type="region of interest" description="Disordered" evidence="2">
    <location>
        <begin position="312"/>
        <end position="331"/>
    </location>
</feature>
<reference evidence="4 5" key="1">
    <citation type="journal article" date="2015" name="Nat. Commun.">
        <title>Outbred genome sequencing and CRISPR/Cas9 gene editing in butterflies.</title>
        <authorList>
            <person name="Li X."/>
            <person name="Fan D."/>
            <person name="Zhang W."/>
            <person name="Liu G."/>
            <person name="Zhang L."/>
            <person name="Zhao L."/>
            <person name="Fang X."/>
            <person name="Chen L."/>
            <person name="Dong Y."/>
            <person name="Chen Y."/>
            <person name="Ding Y."/>
            <person name="Zhao R."/>
            <person name="Feng M."/>
            <person name="Zhu Y."/>
            <person name="Feng Y."/>
            <person name="Jiang X."/>
            <person name="Zhu D."/>
            <person name="Xiang H."/>
            <person name="Feng X."/>
            <person name="Li S."/>
            <person name="Wang J."/>
            <person name="Zhang G."/>
            <person name="Kronforst M.R."/>
            <person name="Wang W."/>
        </authorList>
    </citation>
    <scope>NUCLEOTIDE SEQUENCE [LARGE SCALE GENOMIC DNA]</scope>
    <source>
        <strain evidence="4">Ya'a_city_454_Px</strain>
        <tissue evidence="4">Whole body</tissue>
    </source>
</reference>
<gene>
    <name evidence="4" type="ORF">RR46_10965</name>
</gene>
<evidence type="ECO:0000256" key="2">
    <source>
        <dbReference type="SAM" id="MobiDB-lite"/>
    </source>
</evidence>
<dbReference type="AlphaFoldDB" id="A0A194PYL8"/>
<dbReference type="STRING" id="66420.A0A194PYL8"/>
<sequence>MSLFKKKAPKYNPPPAPMPAEDIDNHQSNGLDNNNGSQKSQLVFHCQQAQGSPLGLISGFSNVKELYQKIAECYDFPPEDSLENEYQSRVNAMLFNCDKKEHTQRQLSNERKLVQASLVSMRKGKLLTLQRRSLSQLLSQFLYGQMRRNRVDVKLLREKFVVVLTLAELGQGRTRITEVRREVDLILFCTLNTHKVDMRKLLGGQIGLEDFIFAHRKGRPKEIEIVKTEDALGLTITDNGAGYAFIKRIKEGSIVSRIPHIEVGDHIEKLDGENMIGKRHYEVAKLLKEIPKGTTFTIRLVEPLKSGFGSIGPKTSGARAGRKSNYGSGKETLRFKANGPATIENEHDERSQAGIDKINGLLESFMGINDTELATQMWDIAEGKTNSMQLAEAIDNSDLQEFGFTDEFIIELWGVITDARSGRLN</sequence>
<dbReference type="FunFam" id="2.30.42.10:FF:000097">
    <property type="entry name" value="PDZ domain-containing protein GIPC1 isoform 1"/>
    <property type="match status" value="1"/>
</dbReference>
<comment type="similarity">
    <text evidence="1">Belongs to the GIPC family.</text>
</comment>
<dbReference type="InterPro" id="IPR055349">
    <property type="entry name" value="GH2_GIPC"/>
</dbReference>
<keyword evidence="5" id="KW-1185">Reference proteome</keyword>
<dbReference type="InterPro" id="IPR017379">
    <property type="entry name" value="GIPC1/2/3"/>
</dbReference>
<feature type="region of interest" description="Disordered" evidence="2">
    <location>
        <begin position="1"/>
        <end position="38"/>
    </location>
</feature>
<dbReference type="Pfam" id="PF25083">
    <property type="entry name" value="GIPC1_GH1"/>
    <property type="match status" value="2"/>
</dbReference>
<dbReference type="PROSITE" id="PS50106">
    <property type="entry name" value="PDZ"/>
    <property type="match status" value="1"/>
</dbReference>
<evidence type="ECO:0000313" key="5">
    <source>
        <dbReference type="Proteomes" id="UP000053268"/>
    </source>
</evidence>
<evidence type="ECO:0000256" key="1">
    <source>
        <dbReference type="ARBA" id="ARBA00009011"/>
    </source>
</evidence>
<dbReference type="SUPFAM" id="SSF50156">
    <property type="entry name" value="PDZ domain-like"/>
    <property type="match status" value="1"/>
</dbReference>
<dbReference type="SMART" id="SM00228">
    <property type="entry name" value="PDZ"/>
    <property type="match status" value="1"/>
</dbReference>
<dbReference type="InterPro" id="IPR001478">
    <property type="entry name" value="PDZ"/>
</dbReference>
<protein>
    <submittedName>
        <fullName evidence="4">PDZ domain-containing protein GIPC1</fullName>
    </submittedName>
</protein>
<dbReference type="PANTHER" id="PTHR12259">
    <property type="entry name" value="RGS-GAIP INTERACTING PROTEIN GIPC"/>
    <property type="match status" value="1"/>
</dbReference>
<dbReference type="Pfam" id="PF00595">
    <property type="entry name" value="PDZ"/>
    <property type="match status" value="1"/>
</dbReference>
<dbReference type="EMBL" id="KQ459586">
    <property type="protein sequence ID" value="KPI97844.1"/>
    <property type="molecule type" value="Genomic_DNA"/>
</dbReference>
<evidence type="ECO:0000313" key="4">
    <source>
        <dbReference type="EMBL" id="KPI97844.1"/>
    </source>
</evidence>
<dbReference type="Proteomes" id="UP000053268">
    <property type="component" value="Unassembled WGS sequence"/>
</dbReference>
<dbReference type="Pfam" id="PF25082">
    <property type="entry name" value="GIPC1_GH2"/>
    <property type="match status" value="1"/>
</dbReference>
<dbReference type="CDD" id="cd06707">
    <property type="entry name" value="PDZ_GIPC"/>
    <property type="match status" value="1"/>
</dbReference>
<dbReference type="PANTHER" id="PTHR12259:SF1">
    <property type="entry name" value="GH21964P"/>
    <property type="match status" value="1"/>
</dbReference>
<accession>A0A194PYL8</accession>
<feature type="domain" description="PDZ" evidence="3">
    <location>
        <begin position="222"/>
        <end position="302"/>
    </location>
</feature>
<feature type="compositionally biased region" description="Polar residues" evidence="2">
    <location>
        <begin position="26"/>
        <end position="38"/>
    </location>
</feature>
<dbReference type="InterPro" id="IPR056814">
    <property type="entry name" value="GIPC1-3_GH1"/>
</dbReference>
<dbReference type="CDD" id="cd21180">
    <property type="entry name" value="GH2_GIPC"/>
    <property type="match status" value="1"/>
</dbReference>
<dbReference type="Gene3D" id="2.30.42.10">
    <property type="match status" value="1"/>
</dbReference>
<evidence type="ECO:0000259" key="3">
    <source>
        <dbReference type="PROSITE" id="PS50106"/>
    </source>
</evidence>
<name>A0A194PYL8_PAPXU</name>
<proteinExistence type="inferred from homology"/>